<protein>
    <submittedName>
        <fullName evidence="2">Uncharacterized protein</fullName>
    </submittedName>
</protein>
<reference evidence="2 3" key="1">
    <citation type="submission" date="2020-07" db="EMBL/GenBank/DDBJ databases">
        <title>Halophilic bacteria isolated from french cheeses.</title>
        <authorList>
            <person name="Kothe C.I."/>
            <person name="Farah-Kraiem B."/>
            <person name="Renault P."/>
            <person name="Dridi B."/>
        </authorList>
    </citation>
    <scope>NUCLEOTIDE SEQUENCE [LARGE SCALE GENOMIC DNA]</scope>
    <source>
        <strain evidence="2 3">FME20</strain>
    </source>
</reference>
<evidence type="ECO:0000313" key="2">
    <source>
        <dbReference type="EMBL" id="MBE0464872.1"/>
    </source>
</evidence>
<evidence type="ECO:0000313" key="3">
    <source>
        <dbReference type="Proteomes" id="UP001645038"/>
    </source>
</evidence>
<feature type="region of interest" description="Disordered" evidence="1">
    <location>
        <begin position="1"/>
        <end position="21"/>
    </location>
</feature>
<organism evidence="2 3">
    <name type="scientific">Halomonas colorata</name>
    <dbReference type="NCBI Taxonomy" id="2742615"/>
    <lineage>
        <taxon>Bacteria</taxon>
        <taxon>Pseudomonadati</taxon>
        <taxon>Pseudomonadota</taxon>
        <taxon>Gammaproteobacteria</taxon>
        <taxon>Oceanospirillales</taxon>
        <taxon>Halomonadaceae</taxon>
        <taxon>Halomonas</taxon>
    </lineage>
</organism>
<accession>A0ABR9G1X0</accession>
<dbReference type="Proteomes" id="UP001645038">
    <property type="component" value="Unassembled WGS sequence"/>
</dbReference>
<sequence>MDMDMAKAVSLDPSNPKHALPPGYRVVASPWGYYFETTAFIGDASEDFPTIEAACQKARGHYRRWRGKQRQQQHNTETKA</sequence>
<comment type="caution">
    <text evidence="2">The sequence shown here is derived from an EMBL/GenBank/DDBJ whole genome shotgun (WGS) entry which is preliminary data.</text>
</comment>
<proteinExistence type="predicted"/>
<dbReference type="RefSeq" id="WP_192539324.1">
    <property type="nucleotide sequence ID" value="NZ_RRZB01000049.1"/>
</dbReference>
<gene>
    <name evidence="2" type="ORF">EI547_15635</name>
</gene>
<dbReference type="EMBL" id="RRZB01000049">
    <property type="protein sequence ID" value="MBE0464872.1"/>
    <property type="molecule type" value="Genomic_DNA"/>
</dbReference>
<keyword evidence="3" id="KW-1185">Reference proteome</keyword>
<name>A0ABR9G1X0_9GAMM</name>
<evidence type="ECO:0000256" key="1">
    <source>
        <dbReference type="SAM" id="MobiDB-lite"/>
    </source>
</evidence>